<evidence type="ECO:0000313" key="4">
    <source>
        <dbReference type="Proteomes" id="UP000030640"/>
    </source>
</evidence>
<dbReference type="Proteomes" id="UP000030640">
    <property type="component" value="Unassembled WGS sequence"/>
</dbReference>
<proteinExistence type="predicted"/>
<feature type="transmembrane region" description="Helical" evidence="2">
    <location>
        <begin position="374"/>
        <end position="397"/>
    </location>
</feature>
<dbReference type="RefSeq" id="XP_008817279.1">
    <property type="nucleotide sequence ID" value="XM_008819057.1"/>
</dbReference>
<organism evidence="3 4">
    <name type="scientific">Plasmodium inui San Antonio 1</name>
    <dbReference type="NCBI Taxonomy" id="1237626"/>
    <lineage>
        <taxon>Eukaryota</taxon>
        <taxon>Sar</taxon>
        <taxon>Alveolata</taxon>
        <taxon>Apicomplexa</taxon>
        <taxon>Aconoidasida</taxon>
        <taxon>Haemosporida</taxon>
        <taxon>Plasmodiidae</taxon>
        <taxon>Plasmodium</taxon>
        <taxon>Plasmodium (Plasmodium)</taxon>
    </lineage>
</organism>
<keyword evidence="2" id="KW-1133">Transmembrane helix</keyword>
<name>W7A3P9_9APIC</name>
<evidence type="ECO:0000313" key="3">
    <source>
        <dbReference type="EMBL" id="EUD66270.1"/>
    </source>
</evidence>
<feature type="compositionally biased region" description="Basic and acidic residues" evidence="1">
    <location>
        <begin position="255"/>
        <end position="268"/>
    </location>
</feature>
<sequence>MKEQVRVHGIKSEGEGDRIHWGQVIDGVIYGMIKEAPRGTDFGDGDKEMRVFTQEEWGGLLRNMKEYDCDSNNYGQELLRVISCIVLKIVGAESGTEKEQQQLKSWCQDVYEKLGYEGMRLRKREDGLGFKLEGAKGTCQGSTGYGNCQEESLRLLWSVMSSLGRLCQGCGLRGVEEWLGRGVKGTRKDFLYCEFPSQGSLRCTEDSENSSDKVKINVYSRISPAALSPTSKTQEGEPLKSPMPSQDPRPSTAEHPQEQQPGRRDGFTGKEQNGASPPQHKAPGAGTDGHTTETGSPDDLTARNDTDGGRKGPMGEEDTAPVSTTTGAAPATGPQATERNSHAATDVSAKSITQKTREGPLVNTKDGGQVEGGGYGGVIGGVTSIIVLGTIAVYGYWRIFGRRRRARSTNWNTRGTDHIAYMPQEH</sequence>
<keyword evidence="2" id="KW-0472">Membrane</keyword>
<reference evidence="3 4" key="1">
    <citation type="submission" date="2013-02" db="EMBL/GenBank/DDBJ databases">
        <title>The Genome Sequence of Plasmodium inui San Antonio 1.</title>
        <authorList>
            <consortium name="The Broad Institute Genome Sequencing Platform"/>
            <consortium name="The Broad Institute Genome Sequencing Center for Infectious Disease"/>
            <person name="Neafsey D."/>
            <person name="Cheeseman I."/>
            <person name="Volkman S."/>
            <person name="Adams J."/>
            <person name="Walker B."/>
            <person name="Young S.K."/>
            <person name="Zeng Q."/>
            <person name="Gargeya S."/>
            <person name="Fitzgerald M."/>
            <person name="Haas B."/>
            <person name="Abouelleil A."/>
            <person name="Alvarado L."/>
            <person name="Arachchi H.M."/>
            <person name="Berlin A.M."/>
            <person name="Chapman S.B."/>
            <person name="Dewar J."/>
            <person name="Goldberg J."/>
            <person name="Griggs A."/>
            <person name="Gujja S."/>
            <person name="Hansen M."/>
            <person name="Howarth C."/>
            <person name="Imamovic A."/>
            <person name="Larimer J."/>
            <person name="McCowan C."/>
            <person name="Murphy C."/>
            <person name="Neiman D."/>
            <person name="Pearson M."/>
            <person name="Priest M."/>
            <person name="Roberts A."/>
            <person name="Saif S."/>
            <person name="Shea T."/>
            <person name="Sisk P."/>
            <person name="Sykes S."/>
            <person name="Wortman J."/>
            <person name="Nusbaum C."/>
            <person name="Birren B."/>
        </authorList>
    </citation>
    <scope>NUCLEOTIDE SEQUENCE [LARGE SCALE GENOMIC DNA]</scope>
    <source>
        <strain evidence="3 4">San Antonio 1</strain>
    </source>
</reference>
<gene>
    <name evidence="3" type="ORF">C922_03465</name>
</gene>
<keyword evidence="2" id="KW-0812">Transmembrane</keyword>
<evidence type="ECO:0000256" key="2">
    <source>
        <dbReference type="SAM" id="Phobius"/>
    </source>
</evidence>
<keyword evidence="4" id="KW-1185">Reference proteome</keyword>
<feature type="region of interest" description="Disordered" evidence="1">
    <location>
        <begin position="225"/>
        <end position="367"/>
    </location>
</feature>
<protein>
    <submittedName>
        <fullName evidence="3">Uncharacterized protein</fullName>
    </submittedName>
</protein>
<feature type="compositionally biased region" description="Low complexity" evidence="1">
    <location>
        <begin position="320"/>
        <end position="337"/>
    </location>
</feature>
<dbReference type="EMBL" id="KI965473">
    <property type="protein sequence ID" value="EUD66270.1"/>
    <property type="molecule type" value="Genomic_DNA"/>
</dbReference>
<evidence type="ECO:0000256" key="1">
    <source>
        <dbReference type="SAM" id="MobiDB-lite"/>
    </source>
</evidence>
<dbReference type="VEuPathDB" id="PlasmoDB:C922_03465"/>
<accession>W7A3P9</accession>
<dbReference type="AlphaFoldDB" id="W7A3P9"/>
<dbReference type="GeneID" id="20038739"/>
<feature type="compositionally biased region" description="Basic and acidic residues" evidence="1">
    <location>
        <begin position="300"/>
        <end position="314"/>
    </location>
</feature>